<protein>
    <submittedName>
        <fullName evidence="1">Sporulation protein YunB</fullName>
    </submittedName>
</protein>
<keyword evidence="2" id="KW-1185">Reference proteome</keyword>
<dbReference type="InterPro" id="IPR014197">
    <property type="entry name" value="Sporulation_prot_YunB"/>
</dbReference>
<reference evidence="1" key="1">
    <citation type="submission" date="2020-08" db="EMBL/GenBank/DDBJ databases">
        <title>Genome public.</title>
        <authorList>
            <person name="Liu C."/>
            <person name="Sun Q."/>
        </authorList>
    </citation>
    <scope>NUCLEOTIDE SEQUENCE</scope>
    <source>
        <strain evidence="1">NSJ-15</strain>
    </source>
</reference>
<dbReference type="Pfam" id="PF09560">
    <property type="entry name" value="Spore_YunB"/>
    <property type="match status" value="1"/>
</dbReference>
<dbReference type="AlphaFoldDB" id="A0A8J6TYP0"/>
<dbReference type="NCBIfam" id="TIGR02832">
    <property type="entry name" value="spo_yunB"/>
    <property type="match status" value="1"/>
</dbReference>
<dbReference type="EMBL" id="JACRTL010000001">
    <property type="protein sequence ID" value="MBC8610212.1"/>
    <property type="molecule type" value="Genomic_DNA"/>
</dbReference>
<sequence>MRRKHRKHRHLKRQVRFCFVVFMLIVSIFLLNRAVGQLFEKVTTDQIHNAGVRILNHAVEELSENDAVNAQDLVTISYKDDQTISSISINSAEVNRIRTEITSTVLEEIKAEGVETVQIPLGSLSNLWFFSAQGPKIDFDVFPSGYLTSKITSEFDSAGINQTRHRLVLNLSLDLMCVNLLHRQTVTVNSEYILSETIIVGETPQQYAQLLFEDQSKIETQK</sequence>
<proteinExistence type="predicted"/>
<accession>A0A8J6TYP0</accession>
<dbReference type="OrthoDB" id="1649278at2"/>
<evidence type="ECO:0000313" key="2">
    <source>
        <dbReference type="Proteomes" id="UP000632659"/>
    </source>
</evidence>
<organism evidence="1 2">
    <name type="scientific">Massiliimalia timonensis</name>
    <dbReference type="NCBI Taxonomy" id="1987501"/>
    <lineage>
        <taxon>Bacteria</taxon>
        <taxon>Bacillati</taxon>
        <taxon>Bacillota</taxon>
        <taxon>Clostridia</taxon>
        <taxon>Eubacteriales</taxon>
        <taxon>Oscillospiraceae</taxon>
        <taxon>Massiliimalia</taxon>
    </lineage>
</organism>
<gene>
    <name evidence="1" type="primary">yunB</name>
    <name evidence="1" type="ORF">H8702_03610</name>
</gene>
<name>A0A8J6TYP0_9FIRM</name>
<evidence type="ECO:0000313" key="1">
    <source>
        <dbReference type="EMBL" id="MBC8610212.1"/>
    </source>
</evidence>
<dbReference type="Proteomes" id="UP000632659">
    <property type="component" value="Unassembled WGS sequence"/>
</dbReference>
<comment type="caution">
    <text evidence="1">The sequence shown here is derived from an EMBL/GenBank/DDBJ whole genome shotgun (WGS) entry which is preliminary data.</text>
</comment>
<dbReference type="RefSeq" id="WP_158662593.1">
    <property type="nucleotide sequence ID" value="NZ_FYDD01000003.1"/>
</dbReference>